<protein>
    <recommendedName>
        <fullName evidence="2">ParB N-terminal domain-containing protein</fullName>
    </recommendedName>
</protein>
<proteinExistence type="predicted"/>
<dbReference type="AlphaFoldDB" id="A0A6B3N8M7"/>
<name>A0A6B3N8M7_9CYAN</name>
<evidence type="ECO:0000313" key="1">
    <source>
        <dbReference type="EMBL" id="NER27950.1"/>
    </source>
</evidence>
<comment type="caution">
    <text evidence="1">The sequence shown here is derived from an EMBL/GenBank/DDBJ whole genome shotgun (WGS) entry which is preliminary data.</text>
</comment>
<accession>A0A6B3N8M7</accession>
<gene>
    <name evidence="1" type="ORF">F6J89_10010</name>
</gene>
<reference evidence="1" key="1">
    <citation type="submission" date="2019-11" db="EMBL/GenBank/DDBJ databases">
        <title>Genomic insights into an expanded diversity of filamentous marine cyanobacteria reveals the extraordinary biosynthetic potential of Moorea and Okeania.</title>
        <authorList>
            <person name="Ferreira Leao T."/>
            <person name="Wang M."/>
            <person name="Moss N."/>
            <person name="Da Silva R."/>
            <person name="Sanders J."/>
            <person name="Nurk S."/>
            <person name="Gurevich A."/>
            <person name="Humphrey G."/>
            <person name="Reher R."/>
            <person name="Zhu Q."/>
            <person name="Belda-Ferre P."/>
            <person name="Glukhov E."/>
            <person name="Rex R."/>
            <person name="Dorrestein P.C."/>
            <person name="Knight R."/>
            <person name="Pevzner P."/>
            <person name="Gerwick W.H."/>
            <person name="Gerwick L."/>
        </authorList>
    </citation>
    <scope>NUCLEOTIDE SEQUENCE</scope>
    <source>
        <strain evidence="1">SIO1C4</strain>
    </source>
</reference>
<sequence>MKLSPSLVAVKKITSKVPRSNFLDSELELAANLILEAEGIINPIVVCRKSMNSYEVIAGDFEYYAAAKAREINPRKGEMIGAFIIGNENEKVLKEQVELLRKSREFVASTTSSASQKDETLVKNKPESHLTNTKSWLEERLIKLEDELKEIKNHLPQQLEPLDAFNCLNMAELIFRLKSAGLTDKAATQIAKSVVRERNNKKFESLNDLVERIKITSGKRQIKAISAEKMLTIIDSWSKLWFL</sequence>
<evidence type="ECO:0008006" key="2">
    <source>
        <dbReference type="Google" id="ProtNLM"/>
    </source>
</evidence>
<dbReference type="Gene3D" id="3.90.1530.10">
    <property type="entry name" value="Conserved hypothetical protein from pyrococcus furiosus pfu- 392566-001, ParB domain"/>
    <property type="match status" value="1"/>
</dbReference>
<dbReference type="EMBL" id="JAAHFQ010000152">
    <property type="protein sequence ID" value="NER27950.1"/>
    <property type="molecule type" value="Genomic_DNA"/>
</dbReference>
<organism evidence="1">
    <name type="scientific">Symploca sp. SIO1C4</name>
    <dbReference type="NCBI Taxonomy" id="2607765"/>
    <lineage>
        <taxon>Bacteria</taxon>
        <taxon>Bacillati</taxon>
        <taxon>Cyanobacteriota</taxon>
        <taxon>Cyanophyceae</taxon>
        <taxon>Coleofasciculales</taxon>
        <taxon>Coleofasciculaceae</taxon>
        <taxon>Symploca</taxon>
    </lineage>
</organism>